<reference evidence="2 3" key="1">
    <citation type="submission" date="2015-03" db="EMBL/GenBank/DDBJ databases">
        <title>Genome Sequence of Kiloniella spongiae MEBiC09566, isolated from a marine sponge.</title>
        <authorList>
            <person name="Shao Z."/>
            <person name="Wang L."/>
            <person name="Li X."/>
        </authorList>
    </citation>
    <scope>NUCLEOTIDE SEQUENCE [LARGE SCALE GENOMIC DNA]</scope>
    <source>
        <strain evidence="2 3">MEBiC09566</strain>
    </source>
</reference>
<dbReference type="GO" id="GO:0016787">
    <property type="term" value="F:hydrolase activity"/>
    <property type="evidence" value="ECO:0007669"/>
    <property type="project" value="UniProtKB-KW"/>
</dbReference>
<accession>A0A0H2MHY0</accession>
<evidence type="ECO:0000313" key="3">
    <source>
        <dbReference type="Proteomes" id="UP000035444"/>
    </source>
</evidence>
<dbReference type="PRINTS" id="PR00111">
    <property type="entry name" value="ABHYDROLASE"/>
</dbReference>
<dbReference type="Gene3D" id="3.40.50.1820">
    <property type="entry name" value="alpha/beta hydrolase"/>
    <property type="match status" value="1"/>
</dbReference>
<dbReference type="InterPro" id="IPR000073">
    <property type="entry name" value="AB_hydrolase_1"/>
</dbReference>
<protein>
    <submittedName>
        <fullName evidence="2">Alpha/beta hydrolase</fullName>
    </submittedName>
</protein>
<dbReference type="RefSeq" id="WP_047763143.1">
    <property type="nucleotide sequence ID" value="NZ_LAQL01000003.1"/>
</dbReference>
<organism evidence="2 3">
    <name type="scientific">Kiloniella spongiae</name>
    <dbReference type="NCBI Taxonomy" id="1489064"/>
    <lineage>
        <taxon>Bacteria</taxon>
        <taxon>Pseudomonadati</taxon>
        <taxon>Pseudomonadota</taxon>
        <taxon>Alphaproteobacteria</taxon>
        <taxon>Rhodospirillales</taxon>
        <taxon>Kiloniellaceae</taxon>
        <taxon>Kiloniella</taxon>
    </lineage>
</organism>
<dbReference type="InterPro" id="IPR050266">
    <property type="entry name" value="AB_hydrolase_sf"/>
</dbReference>
<dbReference type="InterPro" id="IPR029058">
    <property type="entry name" value="AB_hydrolase_fold"/>
</dbReference>
<name>A0A0H2MHY0_9PROT</name>
<dbReference type="OrthoDB" id="9793083at2"/>
<dbReference type="Proteomes" id="UP000035444">
    <property type="component" value="Unassembled WGS sequence"/>
</dbReference>
<gene>
    <name evidence="2" type="ORF">WH96_05805</name>
</gene>
<keyword evidence="3" id="KW-1185">Reference proteome</keyword>
<dbReference type="PANTHER" id="PTHR43798">
    <property type="entry name" value="MONOACYLGLYCEROL LIPASE"/>
    <property type="match status" value="1"/>
</dbReference>
<dbReference type="STRING" id="1489064.WH96_05805"/>
<dbReference type="EMBL" id="LAQL01000003">
    <property type="protein sequence ID" value="KLN61806.1"/>
    <property type="molecule type" value="Genomic_DNA"/>
</dbReference>
<evidence type="ECO:0000313" key="2">
    <source>
        <dbReference type="EMBL" id="KLN61806.1"/>
    </source>
</evidence>
<feature type="domain" description="AB hydrolase-1" evidence="1">
    <location>
        <begin position="23"/>
        <end position="247"/>
    </location>
</feature>
<dbReference type="Pfam" id="PF00561">
    <property type="entry name" value="Abhydrolase_1"/>
    <property type="match status" value="1"/>
</dbReference>
<keyword evidence="2" id="KW-0378">Hydrolase</keyword>
<proteinExistence type="predicted"/>
<dbReference type="SUPFAM" id="SSF53474">
    <property type="entry name" value="alpha/beta-Hydrolases"/>
    <property type="match status" value="1"/>
</dbReference>
<sequence>MLGVKNKSDDNLLTHLRAGSGFPLVFIHGYLGGAKAWEDQVQAFKPEFDVIAPELPGYGASYHKKAGSSIEEYANQIINFLSQIGIQKFHLIGHSMGGMIAQQIAKLASERVDYLVCYGTGPLGMMPNRFETLDQSRKRLRSDGVKATAERIASTWFTNGKDALRYQECASLNDNVTTETALAGLRAMETWDGRDAMSSISQKTLVLWGDRDQSYDWTQPESLWTGIKESSLAVMPDCGHNAHMENPELFNSILRKFLPERK</sequence>
<dbReference type="AlphaFoldDB" id="A0A0H2MHY0"/>
<comment type="caution">
    <text evidence="2">The sequence shown here is derived from an EMBL/GenBank/DDBJ whole genome shotgun (WGS) entry which is preliminary data.</text>
</comment>
<evidence type="ECO:0000259" key="1">
    <source>
        <dbReference type="Pfam" id="PF00561"/>
    </source>
</evidence>